<sequence>MGVMFQSRFLLLGVLFALAILAVSLFTRPETRVALTTSVPQTASTTVVDDGAILAVGENHSPVFGLPDALFRPVDHRKATQAVPDVDRIYAEFDVPVIGQLQASPASSVCTTRLTASRAPVAMVDLTVRSPCFPDTTFLIRHGPASFTVWTGAQGLATVTVPALAQRSRFSVYRQNIQYDEVEIYVPAARNYDRIALNWNTPERLDLHAFEGAAFIGGPGHIWVGSSNRASDAASGESGYTVALGGEATEPPAQMEVYTFPAGHRAYDQSVSIRIGILLDHENCGREIDFTVIEAFGGNFPIATEASPKMPACDQVGLVVLLADDVPTLIAGAG</sequence>
<dbReference type="STRING" id="1123755.SAMN05444714_2281"/>
<dbReference type="Proteomes" id="UP000198926">
    <property type="component" value="Unassembled WGS sequence"/>
</dbReference>
<protein>
    <submittedName>
        <fullName evidence="1">Uncharacterized protein</fullName>
    </submittedName>
</protein>
<name>A0A1I6MVF8_9RHOB</name>
<accession>A0A1I6MVF8</accession>
<organism evidence="1 2">
    <name type="scientific">Yoonia litorea</name>
    <dbReference type="NCBI Taxonomy" id="1123755"/>
    <lineage>
        <taxon>Bacteria</taxon>
        <taxon>Pseudomonadati</taxon>
        <taxon>Pseudomonadota</taxon>
        <taxon>Alphaproteobacteria</taxon>
        <taxon>Rhodobacterales</taxon>
        <taxon>Paracoccaceae</taxon>
        <taxon>Yoonia</taxon>
    </lineage>
</organism>
<evidence type="ECO:0000313" key="1">
    <source>
        <dbReference type="EMBL" id="SFS19634.1"/>
    </source>
</evidence>
<keyword evidence="2" id="KW-1185">Reference proteome</keyword>
<reference evidence="1 2" key="1">
    <citation type="submission" date="2016-10" db="EMBL/GenBank/DDBJ databases">
        <authorList>
            <person name="de Groot N.N."/>
        </authorList>
    </citation>
    <scope>NUCLEOTIDE SEQUENCE [LARGE SCALE GENOMIC DNA]</scope>
    <source>
        <strain evidence="1 2">DSM 29433</strain>
    </source>
</reference>
<dbReference type="AlphaFoldDB" id="A0A1I6MVF8"/>
<proteinExistence type="predicted"/>
<evidence type="ECO:0000313" key="2">
    <source>
        <dbReference type="Proteomes" id="UP000198926"/>
    </source>
</evidence>
<dbReference type="EMBL" id="FOZM01000002">
    <property type="protein sequence ID" value="SFS19634.1"/>
    <property type="molecule type" value="Genomic_DNA"/>
</dbReference>
<gene>
    <name evidence="1" type="ORF">SAMN05444714_2281</name>
</gene>